<organism evidence="14 15">
    <name type="scientific">Bursaphelenchus xylophilus</name>
    <name type="common">Pinewood nematode worm</name>
    <name type="synonym">Aphelenchoides xylophilus</name>
    <dbReference type="NCBI Taxonomy" id="6326"/>
    <lineage>
        <taxon>Eukaryota</taxon>
        <taxon>Metazoa</taxon>
        <taxon>Ecdysozoa</taxon>
        <taxon>Nematoda</taxon>
        <taxon>Chromadorea</taxon>
        <taxon>Rhabditida</taxon>
        <taxon>Tylenchina</taxon>
        <taxon>Tylenchomorpha</taxon>
        <taxon>Aphelenchoidea</taxon>
        <taxon>Aphelenchoididae</taxon>
        <taxon>Bursaphelenchus</taxon>
    </lineage>
</organism>
<evidence type="ECO:0000256" key="3">
    <source>
        <dbReference type="ARBA" id="ARBA00022448"/>
    </source>
</evidence>
<dbReference type="InterPro" id="IPR027417">
    <property type="entry name" value="P-loop_NTPase"/>
</dbReference>
<feature type="transmembrane region" description="Helical" evidence="11">
    <location>
        <begin position="84"/>
        <end position="104"/>
    </location>
</feature>
<dbReference type="PROSITE" id="PS00211">
    <property type="entry name" value="ABC_TRANSPORTER_1"/>
    <property type="match status" value="1"/>
</dbReference>
<dbReference type="SUPFAM" id="SSF90123">
    <property type="entry name" value="ABC transporter transmembrane region"/>
    <property type="match status" value="1"/>
</dbReference>
<dbReference type="FunFam" id="1.20.1560.10:FF:000154">
    <property type="entry name" value="HAlF transporter (PGP related)"/>
    <property type="match status" value="1"/>
</dbReference>
<keyword evidence="8" id="KW-1278">Translocase</keyword>
<evidence type="ECO:0000256" key="2">
    <source>
        <dbReference type="ARBA" id="ARBA00006493"/>
    </source>
</evidence>
<dbReference type="AlphaFoldDB" id="A0A7I8WN14"/>
<feature type="transmembrane region" description="Helical" evidence="11">
    <location>
        <begin position="332"/>
        <end position="356"/>
    </location>
</feature>
<dbReference type="CDD" id="cd18572">
    <property type="entry name" value="ABC_6TM_TAP"/>
    <property type="match status" value="1"/>
</dbReference>
<evidence type="ECO:0000256" key="4">
    <source>
        <dbReference type="ARBA" id="ARBA00022692"/>
    </source>
</evidence>
<dbReference type="InterPro" id="IPR003439">
    <property type="entry name" value="ABC_transporter-like_ATP-bd"/>
</dbReference>
<dbReference type="CDD" id="cd03249">
    <property type="entry name" value="ABC_MTABC3_MDL1_MDL2"/>
    <property type="match status" value="1"/>
</dbReference>
<evidence type="ECO:0000256" key="1">
    <source>
        <dbReference type="ARBA" id="ARBA00004127"/>
    </source>
</evidence>
<keyword evidence="3" id="KW-0813">Transport</keyword>
<dbReference type="InterPro" id="IPR036640">
    <property type="entry name" value="ABC1_TM_sf"/>
</dbReference>
<evidence type="ECO:0000256" key="9">
    <source>
        <dbReference type="ARBA" id="ARBA00022989"/>
    </source>
</evidence>
<keyword evidence="7" id="KW-0571">Peptide transport</keyword>
<dbReference type="SMR" id="A0A7I8WN14"/>
<feature type="transmembrane region" description="Helical" evidence="11">
    <location>
        <begin position="116"/>
        <end position="134"/>
    </location>
</feature>
<keyword evidence="6" id="KW-0067">ATP-binding</keyword>
<dbReference type="Pfam" id="PF00664">
    <property type="entry name" value="ABC_membrane"/>
    <property type="match status" value="1"/>
</dbReference>
<evidence type="ECO:0000259" key="13">
    <source>
        <dbReference type="PROSITE" id="PS50929"/>
    </source>
</evidence>
<evidence type="ECO:0000259" key="12">
    <source>
        <dbReference type="PROSITE" id="PS50893"/>
    </source>
</evidence>
<dbReference type="GO" id="GO:0016887">
    <property type="term" value="F:ATP hydrolysis activity"/>
    <property type="evidence" value="ECO:0007669"/>
    <property type="project" value="InterPro"/>
</dbReference>
<reference evidence="14" key="1">
    <citation type="submission" date="2020-09" db="EMBL/GenBank/DDBJ databases">
        <authorList>
            <person name="Kikuchi T."/>
        </authorList>
    </citation>
    <scope>NUCLEOTIDE SEQUENCE</scope>
    <source>
        <strain evidence="14">Ka4C1</strain>
    </source>
</reference>
<comment type="similarity">
    <text evidence="2">Belongs to the ABC transporter superfamily. ABCB family. MHC peptide exporter (TC 3.A.1.209) subfamily.</text>
</comment>
<feature type="domain" description="ABC transmembrane type-1" evidence="13">
    <location>
        <begin position="209"/>
        <end position="491"/>
    </location>
</feature>
<dbReference type="SMART" id="SM00382">
    <property type="entry name" value="AAA"/>
    <property type="match status" value="1"/>
</dbReference>
<dbReference type="InterPro" id="IPR011527">
    <property type="entry name" value="ABC1_TM_dom"/>
</dbReference>
<dbReference type="EMBL" id="CAJFDI010000002">
    <property type="protein sequence ID" value="CAD5213444.1"/>
    <property type="molecule type" value="Genomic_DNA"/>
</dbReference>
<dbReference type="GO" id="GO:0016020">
    <property type="term" value="C:membrane"/>
    <property type="evidence" value="ECO:0007669"/>
    <property type="project" value="InterPro"/>
</dbReference>
<dbReference type="PANTHER" id="PTHR43394:SF19">
    <property type="entry name" value="ABC TRANSPORTER B FAMILY"/>
    <property type="match status" value="1"/>
</dbReference>
<dbReference type="PROSITE" id="PS50929">
    <property type="entry name" value="ABC_TM1F"/>
    <property type="match status" value="1"/>
</dbReference>
<dbReference type="PIRSF" id="PIRSF002773">
    <property type="entry name" value="ABC_prm/ATPase_B"/>
    <property type="match status" value="1"/>
</dbReference>
<evidence type="ECO:0000256" key="10">
    <source>
        <dbReference type="ARBA" id="ARBA00023136"/>
    </source>
</evidence>
<dbReference type="GO" id="GO:0012505">
    <property type="term" value="C:endomembrane system"/>
    <property type="evidence" value="ECO:0007669"/>
    <property type="project" value="UniProtKB-SubCell"/>
</dbReference>
<evidence type="ECO:0000256" key="5">
    <source>
        <dbReference type="ARBA" id="ARBA00022741"/>
    </source>
</evidence>
<feature type="transmembrane region" description="Helical" evidence="11">
    <location>
        <begin position="5"/>
        <end position="26"/>
    </location>
</feature>
<keyword evidence="7" id="KW-0653">Protein transport</keyword>
<dbReference type="Proteomes" id="UP000659654">
    <property type="component" value="Unassembled WGS sequence"/>
</dbReference>
<comment type="subcellular location">
    <subcellularLocation>
        <location evidence="1">Endomembrane system</location>
        <topology evidence="1">Multi-pass membrane protein</topology>
    </subcellularLocation>
</comment>
<dbReference type="Gene3D" id="3.40.50.300">
    <property type="entry name" value="P-loop containing nucleotide triphosphate hydrolases"/>
    <property type="match status" value="1"/>
</dbReference>
<evidence type="ECO:0000256" key="11">
    <source>
        <dbReference type="SAM" id="Phobius"/>
    </source>
</evidence>
<dbReference type="FunFam" id="3.40.50.300:FF:000140">
    <property type="entry name" value="Lipid A export ATP-binding/permease protein MsbA"/>
    <property type="match status" value="1"/>
</dbReference>
<dbReference type="GO" id="GO:0005524">
    <property type="term" value="F:ATP binding"/>
    <property type="evidence" value="ECO:0007669"/>
    <property type="project" value="UniProtKB-KW"/>
</dbReference>
<feature type="transmembrane region" description="Helical" evidence="11">
    <location>
        <begin position="245"/>
        <end position="265"/>
    </location>
</feature>
<dbReference type="InterPro" id="IPR039421">
    <property type="entry name" value="Type_1_exporter"/>
</dbReference>
<evidence type="ECO:0000256" key="6">
    <source>
        <dbReference type="ARBA" id="ARBA00022840"/>
    </source>
</evidence>
<feature type="transmembrane region" description="Helical" evidence="11">
    <location>
        <begin position="203"/>
        <end position="225"/>
    </location>
</feature>
<dbReference type="OrthoDB" id="6500128at2759"/>
<comment type="caution">
    <text evidence="14">The sequence shown here is derived from an EMBL/GenBank/DDBJ whole genome shotgun (WGS) entry which is preliminary data.</text>
</comment>
<feature type="transmembrane region" description="Helical" evidence="11">
    <location>
        <begin position="55"/>
        <end position="72"/>
    </location>
</feature>
<name>A0A7I8WN14_BURXY</name>
<dbReference type="PROSITE" id="PS50893">
    <property type="entry name" value="ABC_TRANSPORTER_2"/>
    <property type="match status" value="1"/>
</dbReference>
<dbReference type="PANTHER" id="PTHR43394">
    <property type="entry name" value="ATP-DEPENDENT PERMEASE MDL1, MITOCHONDRIAL"/>
    <property type="match status" value="1"/>
</dbReference>
<keyword evidence="4 11" id="KW-0812">Transmembrane</keyword>
<dbReference type="Pfam" id="PF00005">
    <property type="entry name" value="ABC_tran"/>
    <property type="match status" value="1"/>
</dbReference>
<keyword evidence="5" id="KW-0547">Nucleotide-binding</keyword>
<proteinExistence type="inferred from homology"/>
<gene>
    <name evidence="14" type="ORF">BXYJ_LOCUS3033</name>
</gene>
<evidence type="ECO:0000313" key="15">
    <source>
        <dbReference type="Proteomes" id="UP000659654"/>
    </source>
</evidence>
<keyword evidence="15" id="KW-1185">Reference proteome</keyword>
<accession>A0A7I8WN14</accession>
<evidence type="ECO:0000313" key="14">
    <source>
        <dbReference type="EMBL" id="CAD5213444.1"/>
    </source>
</evidence>
<dbReference type="GO" id="GO:0015421">
    <property type="term" value="F:ABC-type oligopeptide transporter activity"/>
    <property type="evidence" value="ECO:0007669"/>
    <property type="project" value="TreeGrafter"/>
</dbReference>
<evidence type="ECO:0000256" key="8">
    <source>
        <dbReference type="ARBA" id="ARBA00022967"/>
    </source>
</evidence>
<feature type="domain" description="ABC transporter" evidence="12">
    <location>
        <begin position="523"/>
        <end position="760"/>
    </location>
</feature>
<dbReference type="Proteomes" id="UP000582659">
    <property type="component" value="Unassembled WGS sequence"/>
</dbReference>
<keyword evidence="9 11" id="KW-1133">Transmembrane helix</keyword>
<keyword evidence="10 11" id="KW-0472">Membrane</keyword>
<dbReference type="InterPro" id="IPR003593">
    <property type="entry name" value="AAA+_ATPase"/>
</dbReference>
<dbReference type="SUPFAM" id="SSF52540">
    <property type="entry name" value="P-loop containing nucleoside triphosphate hydrolases"/>
    <property type="match status" value="1"/>
</dbReference>
<evidence type="ECO:0000256" key="7">
    <source>
        <dbReference type="ARBA" id="ARBA00022856"/>
    </source>
</evidence>
<dbReference type="Gene3D" id="1.20.1560.10">
    <property type="entry name" value="ABC transporter type 1, transmembrane domain"/>
    <property type="match status" value="1"/>
</dbReference>
<dbReference type="InterPro" id="IPR017871">
    <property type="entry name" value="ABC_transporter-like_CS"/>
</dbReference>
<dbReference type="EMBL" id="CAJFCV020000002">
    <property type="protein sequence ID" value="CAG9092585.1"/>
    <property type="molecule type" value="Genomic_DNA"/>
</dbReference>
<protein>
    <submittedName>
        <fullName evidence="14">(pine wood nematode) hypothetical protein</fullName>
    </submittedName>
</protein>
<sequence>MIQLFLVILISLLTDVLLTILGFGFYSTGFHFSIDILLDKLCPTTFDVRQISVDFLLLSAVRWIIVGIGVVLRSRRYETTTFEHGLNIFTTLSISYTLGKVLAFSEIEVQLRYPGLWLNVILNILISLLLPRFYKRFLSYLALNVNSYHRMENGQTVEPVENGTSNGNTALPEGSAQNVEAENGRRSMGEHIKALLGYCKLHIAWFGMGFLFLIVYSAARVFVPYYVGQVLADIMLESHGKESKFIHDILMLCFLTLLSTCFAGLRGGTFTQATALINRAMRNDLFSSLVKQEIAFFDSNQTGAITSRLTTDCQTVASSVSTNVNVFLRNSVMLIGSLIFMFNLSWKLTMITFIAVPPLMTFSKYYGRYFERLSEKTQTAMADANRMAEEVLGSMRTVRAFACEEQESRRYLDKLNITLSFNRKRAVAYMGYVWVNELSENVVLIAVLIYAGRLAMKGQLDAASATSFLFYQMQLSENFTGLNYVFSGLMESVGASRKVLEYIHREPEIKYDGKQEGEIEGEIEVEKVQFAYPSRPTNAVLKELSIRISPGRTAALVGPSGAGKSSVIALLEHFYNTSSGSIKLDGVPISDYAHRFYHQKVSLVSQEPVLYSGSVRENILYGCEETVTENDMIEAAKLANAYNFIVEMENGFDTLCGEKGVQMSGGQKQRIAIARALVRKPAVLILDEATSALDSESEYVIQQALQQCCVGRTVIVIAHRLSTVEKADKIFVIDKGKVVQEGNHQSLMLEEGLYRQLVQRQLLNGAGGEWKNCK</sequence>